<keyword evidence="8" id="KW-0547">Nucleotide-binding</keyword>
<evidence type="ECO:0000256" key="7">
    <source>
        <dbReference type="ARBA" id="ARBA00023264"/>
    </source>
</evidence>
<feature type="binding site" evidence="8">
    <location>
        <position position="167"/>
    </location>
    <ligand>
        <name>NADPH</name>
        <dbReference type="ChEBI" id="CHEBI:57783"/>
    </ligand>
</feature>
<dbReference type="SUPFAM" id="SSF51735">
    <property type="entry name" value="NAD(P)-binding Rossmann-fold domains"/>
    <property type="match status" value="1"/>
</dbReference>
<dbReference type="InterPro" id="IPR011128">
    <property type="entry name" value="G3P_DH_NAD-dep_N"/>
</dbReference>
<feature type="region of interest" description="Disordered" evidence="11">
    <location>
        <begin position="1"/>
        <end position="23"/>
    </location>
</feature>
<feature type="binding site" evidence="8">
    <location>
        <position position="282"/>
    </location>
    <ligand>
        <name>sn-glycerol 3-phosphate</name>
        <dbReference type="ChEBI" id="CHEBI:57597"/>
    </ligand>
</feature>
<comment type="catalytic activity">
    <reaction evidence="8">
        <text>sn-glycerol 3-phosphate + NAD(+) = dihydroxyacetone phosphate + NADH + H(+)</text>
        <dbReference type="Rhea" id="RHEA:11092"/>
        <dbReference type="ChEBI" id="CHEBI:15378"/>
        <dbReference type="ChEBI" id="CHEBI:57540"/>
        <dbReference type="ChEBI" id="CHEBI:57597"/>
        <dbReference type="ChEBI" id="CHEBI:57642"/>
        <dbReference type="ChEBI" id="CHEBI:57945"/>
        <dbReference type="EC" id="1.1.1.94"/>
    </reaction>
</comment>
<feature type="binding site" evidence="8">
    <location>
        <position position="39"/>
    </location>
    <ligand>
        <name>NADPH</name>
        <dbReference type="ChEBI" id="CHEBI:57783"/>
    </ligand>
</feature>
<dbReference type="NCBIfam" id="NF000942">
    <property type="entry name" value="PRK00094.1-4"/>
    <property type="match status" value="1"/>
</dbReference>
<dbReference type="PANTHER" id="PTHR11728">
    <property type="entry name" value="GLYCEROL-3-PHOSPHATE DEHYDROGENASE"/>
    <property type="match status" value="1"/>
</dbReference>
<dbReference type="SUPFAM" id="SSF48179">
    <property type="entry name" value="6-phosphogluconate dehydrogenase C-terminal domain-like"/>
    <property type="match status" value="1"/>
</dbReference>
<evidence type="ECO:0000256" key="8">
    <source>
        <dbReference type="HAMAP-Rule" id="MF_00394"/>
    </source>
</evidence>
<accession>A0ABP8ETN8</accession>
<evidence type="ECO:0000256" key="9">
    <source>
        <dbReference type="RuleBase" id="RU000437"/>
    </source>
</evidence>
<comment type="caution">
    <text evidence="8">Lacks conserved residue(s) required for the propagation of feature annotation.</text>
</comment>
<evidence type="ECO:0000256" key="5">
    <source>
        <dbReference type="ARBA" id="ARBA00023098"/>
    </source>
</evidence>
<dbReference type="PROSITE" id="PS00957">
    <property type="entry name" value="NAD_G3PDH"/>
    <property type="match status" value="1"/>
</dbReference>
<feature type="binding site" evidence="8">
    <location>
        <position position="163"/>
    </location>
    <ligand>
        <name>sn-glycerol 3-phosphate</name>
        <dbReference type="ChEBI" id="CHEBI:57597"/>
    </ligand>
</feature>
<dbReference type="InterPro" id="IPR008927">
    <property type="entry name" value="6-PGluconate_DH-like_C_sf"/>
</dbReference>
<keyword evidence="2 8" id="KW-0444">Lipid biosynthesis</keyword>
<dbReference type="EMBL" id="BAABBA010000007">
    <property type="protein sequence ID" value="GAA4287344.1"/>
    <property type="molecule type" value="Genomic_DNA"/>
</dbReference>
<sequence length="360" mass="36283">MAAGRPEDGPAGEGTPGESTGWTTAEPAVRAAVLGTGAWGTTFAAIMADAGCSVRMWGRSPEVVGEIADHRRNSRNLAGVNLPQGITATTDLAAAVDGADVVVVALPSQSVRAVLAPLSGTLAERAVVVSLMKGVELGTHQRMSEVLAQALAVDPGRVAVVSGPNLAKEIAAHQPAGAVVAATRHDVAELVARACAAPYFRPYTHTDVVGVELGGALKNVIALAVGMAQGRGYGDNTKALIITRGLAETARLGAALGAEPGTFAGLAGMGDLVATCASPLSRNHTLGAHIGAGMGLEEALVATGGTAEGVKSCRSVLDLANAHGVDMPITQAVVAVLHEGWPVAEMTAALLARPLKHERA</sequence>
<dbReference type="InterPro" id="IPR013328">
    <property type="entry name" value="6PGD_dom2"/>
</dbReference>
<dbReference type="Proteomes" id="UP001499841">
    <property type="component" value="Unassembled WGS sequence"/>
</dbReference>
<keyword evidence="4 8" id="KW-0520">NAD</keyword>
<evidence type="ECO:0000313" key="15">
    <source>
        <dbReference type="Proteomes" id="UP001499841"/>
    </source>
</evidence>
<feature type="binding site" evidence="8">
    <location>
        <position position="133"/>
    </location>
    <ligand>
        <name>sn-glycerol 3-phosphate</name>
        <dbReference type="ChEBI" id="CHEBI:57597"/>
    </ligand>
</feature>
<keyword evidence="5 8" id="KW-0443">Lipid metabolism</keyword>
<comment type="caution">
    <text evidence="14">The sequence shown here is derived from an EMBL/GenBank/DDBJ whole genome shotgun (WGS) entry which is preliminary data.</text>
</comment>
<dbReference type="PRINTS" id="PR00077">
    <property type="entry name" value="GPDHDRGNASE"/>
</dbReference>
<evidence type="ECO:0000259" key="12">
    <source>
        <dbReference type="Pfam" id="PF01210"/>
    </source>
</evidence>
<evidence type="ECO:0000259" key="13">
    <source>
        <dbReference type="Pfam" id="PF07479"/>
    </source>
</evidence>
<dbReference type="InterPro" id="IPR036291">
    <property type="entry name" value="NAD(P)-bd_dom_sf"/>
</dbReference>
<feature type="binding site" evidence="8">
    <location>
        <position position="281"/>
    </location>
    <ligand>
        <name>sn-glycerol 3-phosphate</name>
        <dbReference type="ChEBI" id="CHEBI:57597"/>
    </ligand>
</feature>
<dbReference type="PIRSF" id="PIRSF000114">
    <property type="entry name" value="Glycerol-3-P_dh"/>
    <property type="match status" value="1"/>
</dbReference>
<evidence type="ECO:0000256" key="6">
    <source>
        <dbReference type="ARBA" id="ARBA00023209"/>
    </source>
</evidence>
<keyword evidence="3 8" id="KW-0560">Oxidoreductase</keyword>
<feature type="domain" description="Glycerol-3-phosphate dehydrogenase NAD-dependent N-terminal" evidence="12">
    <location>
        <begin position="32"/>
        <end position="186"/>
    </location>
</feature>
<feature type="binding site" evidence="8">
    <location>
        <position position="59"/>
    </location>
    <ligand>
        <name>NADPH</name>
        <dbReference type="ChEBI" id="CHEBI:57783"/>
    </ligand>
</feature>
<comment type="function">
    <text evidence="8">Catalyzes the reduction of the glycolytic intermediate dihydroxyacetone phosphate (DHAP) to sn-glycerol 3-phosphate (G3P), the key precursor for phospholipid synthesis.</text>
</comment>
<evidence type="ECO:0000256" key="4">
    <source>
        <dbReference type="ARBA" id="ARBA00023027"/>
    </source>
</evidence>
<evidence type="ECO:0000256" key="2">
    <source>
        <dbReference type="ARBA" id="ARBA00022516"/>
    </source>
</evidence>
<dbReference type="PANTHER" id="PTHR11728:SF1">
    <property type="entry name" value="GLYCEROL-3-PHOSPHATE DEHYDROGENASE [NAD(+)] 2, CHLOROPLASTIC"/>
    <property type="match status" value="1"/>
</dbReference>
<feature type="binding site" evidence="8">
    <location>
        <position position="133"/>
    </location>
    <ligand>
        <name>NADPH</name>
        <dbReference type="ChEBI" id="CHEBI:57783"/>
    </ligand>
</feature>
<dbReference type="NCBIfam" id="NF000940">
    <property type="entry name" value="PRK00094.1-2"/>
    <property type="match status" value="1"/>
</dbReference>
<organism evidence="14 15">
    <name type="scientific">Georgenia daeguensis</name>
    <dbReference type="NCBI Taxonomy" id="908355"/>
    <lineage>
        <taxon>Bacteria</taxon>
        <taxon>Bacillati</taxon>
        <taxon>Actinomycetota</taxon>
        <taxon>Actinomycetes</taxon>
        <taxon>Micrococcales</taxon>
        <taxon>Bogoriellaceae</taxon>
        <taxon>Georgenia</taxon>
    </lineage>
</organism>
<dbReference type="EC" id="1.1.1.94" evidence="8"/>
<keyword evidence="15" id="KW-1185">Reference proteome</keyword>
<comment type="similarity">
    <text evidence="1 8 9">Belongs to the NAD-dependent glycerol-3-phosphate dehydrogenase family.</text>
</comment>
<dbReference type="Gene3D" id="1.10.1040.10">
    <property type="entry name" value="N-(1-d-carboxylethyl)-l-norvaline Dehydrogenase, domain 2"/>
    <property type="match status" value="1"/>
</dbReference>
<feature type="active site" description="Proton acceptor" evidence="8">
    <location>
        <position position="218"/>
    </location>
</feature>
<feature type="binding site" evidence="8">
    <location>
        <position position="218"/>
    </location>
    <ligand>
        <name>sn-glycerol 3-phosphate</name>
        <dbReference type="ChEBI" id="CHEBI:57597"/>
    </ligand>
</feature>
<dbReference type="Pfam" id="PF07479">
    <property type="entry name" value="NAD_Gly3P_dh_C"/>
    <property type="match status" value="1"/>
</dbReference>
<keyword evidence="7 8" id="KW-1208">Phospholipid metabolism</keyword>
<keyword evidence="8" id="KW-0963">Cytoplasm</keyword>
<dbReference type="Pfam" id="PF01210">
    <property type="entry name" value="NAD_Gly3P_dh_N"/>
    <property type="match status" value="1"/>
</dbReference>
<feature type="domain" description="Glycerol-3-phosphate dehydrogenase NAD-dependent C-terminal" evidence="13">
    <location>
        <begin position="207"/>
        <end position="346"/>
    </location>
</feature>
<feature type="binding site" evidence="8">
    <location>
        <position position="308"/>
    </location>
    <ligand>
        <name>NADPH</name>
        <dbReference type="ChEBI" id="CHEBI:57783"/>
    </ligand>
</feature>
<keyword evidence="6 8" id="KW-0594">Phospholipid biosynthesis</keyword>
<gene>
    <name evidence="8" type="primary">gpsA</name>
    <name evidence="14" type="ORF">GCM10022262_17030</name>
</gene>
<proteinExistence type="inferred from homology"/>
<feature type="binding site" evidence="8">
    <location>
        <position position="282"/>
    </location>
    <ligand>
        <name>NADPH</name>
        <dbReference type="ChEBI" id="CHEBI:57783"/>
    </ligand>
</feature>
<dbReference type="InterPro" id="IPR006109">
    <property type="entry name" value="G3P_DH_NAD-dep_C"/>
</dbReference>
<evidence type="ECO:0000256" key="11">
    <source>
        <dbReference type="SAM" id="MobiDB-lite"/>
    </source>
</evidence>
<keyword evidence="8" id="KW-0521">NADP</keyword>
<dbReference type="RefSeq" id="WP_345039893.1">
    <property type="nucleotide sequence ID" value="NZ_BAABBA010000007.1"/>
</dbReference>
<dbReference type="InterPro" id="IPR006168">
    <property type="entry name" value="G3P_DH_NAD-dep"/>
</dbReference>
<comment type="subcellular location">
    <subcellularLocation>
        <location evidence="8">Cytoplasm</location>
    </subcellularLocation>
</comment>
<dbReference type="HAMAP" id="MF_00394">
    <property type="entry name" value="NAD_Glyc3P_dehydrog"/>
    <property type="match status" value="1"/>
</dbReference>
<comment type="pathway">
    <text evidence="8">Membrane lipid metabolism; glycerophospholipid metabolism.</text>
</comment>
<evidence type="ECO:0000256" key="10">
    <source>
        <dbReference type="RuleBase" id="RU000439"/>
    </source>
</evidence>
<evidence type="ECO:0000313" key="14">
    <source>
        <dbReference type="EMBL" id="GAA4287344.1"/>
    </source>
</evidence>
<name>A0ABP8ETN8_9MICO</name>
<feature type="binding site" evidence="8">
    <location>
        <position position="271"/>
    </location>
    <ligand>
        <name>sn-glycerol 3-phosphate</name>
        <dbReference type="ChEBI" id="CHEBI:57597"/>
    </ligand>
</feature>
<reference evidence="15" key="1">
    <citation type="journal article" date="2019" name="Int. J. Syst. Evol. Microbiol.">
        <title>The Global Catalogue of Microorganisms (GCM) 10K type strain sequencing project: providing services to taxonomists for standard genome sequencing and annotation.</title>
        <authorList>
            <consortium name="The Broad Institute Genomics Platform"/>
            <consortium name="The Broad Institute Genome Sequencing Center for Infectious Disease"/>
            <person name="Wu L."/>
            <person name="Ma J."/>
        </authorList>
    </citation>
    <scope>NUCLEOTIDE SEQUENCE [LARGE SCALE GENOMIC DNA]</scope>
    <source>
        <strain evidence="15">JCM 17459</strain>
    </source>
</reference>
<evidence type="ECO:0000256" key="3">
    <source>
        <dbReference type="ARBA" id="ARBA00023002"/>
    </source>
</evidence>
<evidence type="ECO:0000256" key="1">
    <source>
        <dbReference type="ARBA" id="ARBA00011009"/>
    </source>
</evidence>
<protein>
    <recommendedName>
        <fullName evidence="8">Glycerol-3-phosphate dehydrogenase [NAD(P)+]</fullName>
        <ecNumber evidence="8">1.1.1.94</ecNumber>
    </recommendedName>
    <alternativeName>
        <fullName evidence="8">NAD(P)(+)-dependent glycerol-3-phosphate dehydrogenase</fullName>
    </alternativeName>
    <alternativeName>
        <fullName evidence="8">NAD(P)H-dependent dihydroxyacetone-phosphate reductase</fullName>
    </alternativeName>
</protein>
<dbReference type="Gene3D" id="3.40.50.720">
    <property type="entry name" value="NAD(P)-binding Rossmann-like Domain"/>
    <property type="match status" value="1"/>
</dbReference>
<feature type="binding site" evidence="8">
    <location>
        <position position="283"/>
    </location>
    <ligand>
        <name>sn-glycerol 3-phosphate</name>
        <dbReference type="ChEBI" id="CHEBI:57597"/>
    </ligand>
</feature>
<comment type="catalytic activity">
    <reaction evidence="8 10">
        <text>sn-glycerol 3-phosphate + NADP(+) = dihydroxyacetone phosphate + NADPH + H(+)</text>
        <dbReference type="Rhea" id="RHEA:11096"/>
        <dbReference type="ChEBI" id="CHEBI:15378"/>
        <dbReference type="ChEBI" id="CHEBI:57597"/>
        <dbReference type="ChEBI" id="CHEBI:57642"/>
        <dbReference type="ChEBI" id="CHEBI:57783"/>
        <dbReference type="ChEBI" id="CHEBI:58349"/>
        <dbReference type="EC" id="1.1.1.94"/>
    </reaction>
</comment>